<keyword evidence="7" id="KW-1185">Reference proteome</keyword>
<dbReference type="RefSeq" id="XP_022482693.1">
    <property type="nucleotide sequence ID" value="XM_022637443.1"/>
</dbReference>
<dbReference type="GeneID" id="34582177"/>
<proteinExistence type="predicted"/>
<keyword evidence="1" id="KW-0805">Transcription regulation</keyword>
<keyword evidence="2" id="KW-0238">DNA-binding</keyword>
<evidence type="ECO:0000313" key="7">
    <source>
        <dbReference type="Proteomes" id="UP000177622"/>
    </source>
</evidence>
<evidence type="ECO:0000256" key="2">
    <source>
        <dbReference type="ARBA" id="ARBA00023125"/>
    </source>
</evidence>
<evidence type="ECO:0000256" key="3">
    <source>
        <dbReference type="ARBA" id="ARBA00023163"/>
    </source>
</evidence>
<dbReference type="CDD" id="cd12148">
    <property type="entry name" value="fungal_TF_MHR"/>
    <property type="match status" value="1"/>
</dbReference>
<accession>A0A1F5L212</accession>
<keyword evidence="3" id="KW-0804">Transcription</keyword>
<comment type="caution">
    <text evidence="6">The sequence shown here is derived from an EMBL/GenBank/DDBJ whole genome shotgun (WGS) entry which is preliminary data.</text>
</comment>
<sequence>MFDMLPLNSHKDIAPIPGHGPHQAEGNLIPPPAPKRQARPVQPAKNANREYVCPARRSVTPDFDKCVGGVPCDPCQTAKTKCEINTDNDGRRRVTFKRRIQSLEKDRDLLLQLVETLRNDDAKTVPGVLNLIRSNAPLKEIRQYLAQGPDFKEANEQAQEMARAIDIALCGLFSLNSNATLSLQKPSMIKRLDFEHLPQYHDWRDTWIPYPRQAEPLSAHTNCVMNGMFDLAIILRDVSDYLFREAKPTCTDLTKVDTFYQRLQQWAQNLAECIKPVNIPSPGAIEMQ</sequence>
<dbReference type="EMBL" id="LXJU01000053">
    <property type="protein sequence ID" value="OGE47232.1"/>
    <property type="molecule type" value="Genomic_DNA"/>
</dbReference>
<feature type="region of interest" description="Disordered" evidence="5">
    <location>
        <begin position="1"/>
        <end position="46"/>
    </location>
</feature>
<dbReference type="InterPro" id="IPR053187">
    <property type="entry name" value="Notoamide_regulator"/>
</dbReference>
<dbReference type="Proteomes" id="UP000177622">
    <property type="component" value="Unassembled WGS sequence"/>
</dbReference>
<gene>
    <name evidence="6" type="ORF">PENARI_c053G07445</name>
</gene>
<dbReference type="OrthoDB" id="2593732at2759"/>
<protein>
    <recommendedName>
        <fullName evidence="8">Zn(2)-C6 fungal-type domain-containing protein</fullName>
    </recommendedName>
</protein>
<dbReference type="InterPro" id="IPR036864">
    <property type="entry name" value="Zn2-C6_fun-type_DNA-bd_sf"/>
</dbReference>
<evidence type="ECO:0000313" key="6">
    <source>
        <dbReference type="EMBL" id="OGE47232.1"/>
    </source>
</evidence>
<evidence type="ECO:0000256" key="1">
    <source>
        <dbReference type="ARBA" id="ARBA00023015"/>
    </source>
</evidence>
<dbReference type="GO" id="GO:0008270">
    <property type="term" value="F:zinc ion binding"/>
    <property type="evidence" value="ECO:0007669"/>
    <property type="project" value="InterPro"/>
</dbReference>
<evidence type="ECO:0000256" key="4">
    <source>
        <dbReference type="ARBA" id="ARBA00023242"/>
    </source>
</evidence>
<dbReference type="PANTHER" id="PTHR47256:SF1">
    <property type="entry name" value="ZN(II)2CYS6 TRANSCRIPTION FACTOR (EUROFUNG)"/>
    <property type="match status" value="1"/>
</dbReference>
<dbReference type="GO" id="GO:0000981">
    <property type="term" value="F:DNA-binding transcription factor activity, RNA polymerase II-specific"/>
    <property type="evidence" value="ECO:0007669"/>
    <property type="project" value="InterPro"/>
</dbReference>
<dbReference type="GO" id="GO:0003677">
    <property type="term" value="F:DNA binding"/>
    <property type="evidence" value="ECO:0007669"/>
    <property type="project" value="UniProtKB-KW"/>
</dbReference>
<dbReference type="PANTHER" id="PTHR47256">
    <property type="entry name" value="ZN(II)2CYS6 TRANSCRIPTION FACTOR (EUROFUNG)-RELATED"/>
    <property type="match status" value="1"/>
</dbReference>
<dbReference type="AlphaFoldDB" id="A0A1F5L212"/>
<dbReference type="STRING" id="1835702.A0A1F5L212"/>
<reference evidence="6 7" key="1">
    <citation type="journal article" date="2016" name="Sci. Rep.">
        <title>Penicillium arizonense, a new, genome sequenced fungal species, reveals a high chemical diversity in secreted metabolites.</title>
        <authorList>
            <person name="Grijseels S."/>
            <person name="Nielsen J.C."/>
            <person name="Randelovic M."/>
            <person name="Nielsen J."/>
            <person name="Nielsen K.F."/>
            <person name="Workman M."/>
            <person name="Frisvad J.C."/>
        </authorList>
    </citation>
    <scope>NUCLEOTIDE SEQUENCE [LARGE SCALE GENOMIC DNA]</scope>
    <source>
        <strain evidence="6 7">CBS 141311</strain>
    </source>
</reference>
<organism evidence="6 7">
    <name type="scientific">Penicillium arizonense</name>
    <dbReference type="NCBI Taxonomy" id="1835702"/>
    <lineage>
        <taxon>Eukaryota</taxon>
        <taxon>Fungi</taxon>
        <taxon>Dikarya</taxon>
        <taxon>Ascomycota</taxon>
        <taxon>Pezizomycotina</taxon>
        <taxon>Eurotiomycetes</taxon>
        <taxon>Eurotiomycetidae</taxon>
        <taxon>Eurotiales</taxon>
        <taxon>Aspergillaceae</taxon>
        <taxon>Penicillium</taxon>
    </lineage>
</organism>
<evidence type="ECO:0008006" key="8">
    <source>
        <dbReference type="Google" id="ProtNLM"/>
    </source>
</evidence>
<keyword evidence="4" id="KW-0539">Nucleus</keyword>
<evidence type="ECO:0000256" key="5">
    <source>
        <dbReference type="SAM" id="MobiDB-lite"/>
    </source>
</evidence>
<name>A0A1F5L212_PENAI</name>
<dbReference type="Gene3D" id="4.10.240.10">
    <property type="entry name" value="Zn(2)-C6 fungal-type DNA-binding domain"/>
    <property type="match status" value="1"/>
</dbReference>